<dbReference type="GO" id="GO:0020037">
    <property type="term" value="F:heme binding"/>
    <property type="evidence" value="ECO:0007669"/>
    <property type="project" value="InterPro"/>
</dbReference>
<keyword evidence="8" id="KW-1185">Reference proteome</keyword>
<accession>A0A7C8IU73</accession>
<sequence>MPKVIVAGASTTLSVKGERRRPRPWQMDLEETTKGAGLLVYILAGLVIIYVVAGDLPGLGSRYRKLPQAPVVGARFPFEPRWVTRYRFYSSGWDIIKKGSETVPSGLFTVVRPESNITIIPRKYVDELANLTDDRLASNEAIVNDMMGHYTGAQILLRRYLGHHAVNTKLTPQLHMLVEHIQEELEITASEDPLNITDEWSEHRLSPYIYRLMARITSRLFLGVPICRDKRWLQLQLDLVMAIFQTILLMRNFPRFTHPLLGAVIPARKRLKKCMEELHDFLEPLIEERMAIDAKYNSRGQMTSDKYEKPNDVMQWMMDIATDDEYTPDNLANRFVYTIMGSIRSVVEVVMNCMYELVERPEYIDPIREEMRQVLAEDGGWGKRSAGRMLKTDSFIKEISRHYPPSALAFRRITKQKIVLHDGLVLPKDTYICIATTSPAQDDVPNPCEFDGFRYYKERMAHKVGASRYDYASTDSTHIGFGHGRNACPGRFAASLESKMLLAHIILQFDIKLPPSRTTRPKSVKMMDFKIQDSTATIMMRKLKQ</sequence>
<evidence type="ECO:0000256" key="6">
    <source>
        <dbReference type="SAM" id="Phobius"/>
    </source>
</evidence>
<feature type="transmembrane region" description="Helical" evidence="6">
    <location>
        <begin position="38"/>
        <end position="56"/>
    </location>
</feature>
<organism evidence="7 8">
    <name type="scientific">Xylaria multiplex</name>
    <dbReference type="NCBI Taxonomy" id="323545"/>
    <lineage>
        <taxon>Eukaryota</taxon>
        <taxon>Fungi</taxon>
        <taxon>Dikarya</taxon>
        <taxon>Ascomycota</taxon>
        <taxon>Pezizomycotina</taxon>
        <taxon>Sordariomycetes</taxon>
        <taxon>Xylariomycetidae</taxon>
        <taxon>Xylariales</taxon>
        <taxon>Xylariaceae</taxon>
        <taxon>Xylaria</taxon>
    </lineage>
</organism>
<keyword evidence="6" id="KW-0812">Transmembrane</keyword>
<dbReference type="GO" id="GO:0005506">
    <property type="term" value="F:iron ion binding"/>
    <property type="evidence" value="ECO:0007669"/>
    <property type="project" value="InterPro"/>
</dbReference>
<dbReference type="InterPro" id="IPR036396">
    <property type="entry name" value="Cyt_P450_sf"/>
</dbReference>
<keyword evidence="5" id="KW-0408">Iron</keyword>
<keyword evidence="3" id="KW-0479">Metal-binding</keyword>
<dbReference type="GO" id="GO:0004497">
    <property type="term" value="F:monooxygenase activity"/>
    <property type="evidence" value="ECO:0007669"/>
    <property type="project" value="InterPro"/>
</dbReference>
<reference evidence="7 8" key="1">
    <citation type="submission" date="2019-12" db="EMBL/GenBank/DDBJ databases">
        <title>Draft genome sequence of the ascomycete Xylaria multiplex DSM 110363.</title>
        <authorList>
            <person name="Buettner E."/>
            <person name="Kellner H."/>
        </authorList>
    </citation>
    <scope>NUCLEOTIDE SEQUENCE [LARGE SCALE GENOMIC DNA]</scope>
    <source>
        <strain evidence="7 8">DSM 110363</strain>
    </source>
</reference>
<evidence type="ECO:0000256" key="5">
    <source>
        <dbReference type="ARBA" id="ARBA00023004"/>
    </source>
</evidence>
<dbReference type="PANTHER" id="PTHR46206">
    <property type="entry name" value="CYTOCHROME P450"/>
    <property type="match status" value="1"/>
</dbReference>
<evidence type="ECO:0000256" key="3">
    <source>
        <dbReference type="ARBA" id="ARBA00022723"/>
    </source>
</evidence>
<keyword evidence="6" id="KW-1133">Transmembrane helix</keyword>
<dbReference type="InParanoid" id="A0A7C8IU73"/>
<evidence type="ECO:0000256" key="4">
    <source>
        <dbReference type="ARBA" id="ARBA00023002"/>
    </source>
</evidence>
<gene>
    <name evidence="7" type="ORF">GQX73_g2462</name>
</gene>
<dbReference type="OrthoDB" id="1844152at2759"/>
<dbReference type="PANTHER" id="PTHR46206:SF4">
    <property type="entry name" value="P450, PUTATIVE (EUROFUNG)-RELATED"/>
    <property type="match status" value="1"/>
</dbReference>
<evidence type="ECO:0000313" key="8">
    <source>
        <dbReference type="Proteomes" id="UP000481858"/>
    </source>
</evidence>
<dbReference type="Gene3D" id="1.10.630.10">
    <property type="entry name" value="Cytochrome P450"/>
    <property type="match status" value="1"/>
</dbReference>
<comment type="similarity">
    <text evidence="2">Belongs to the cytochrome P450 family.</text>
</comment>
<dbReference type="Pfam" id="PF00067">
    <property type="entry name" value="p450"/>
    <property type="match status" value="1"/>
</dbReference>
<dbReference type="Proteomes" id="UP000481858">
    <property type="component" value="Unassembled WGS sequence"/>
</dbReference>
<dbReference type="GO" id="GO:0016705">
    <property type="term" value="F:oxidoreductase activity, acting on paired donors, with incorporation or reduction of molecular oxygen"/>
    <property type="evidence" value="ECO:0007669"/>
    <property type="project" value="InterPro"/>
</dbReference>
<evidence type="ECO:0008006" key="9">
    <source>
        <dbReference type="Google" id="ProtNLM"/>
    </source>
</evidence>
<dbReference type="CDD" id="cd11041">
    <property type="entry name" value="CYP503A1-like"/>
    <property type="match status" value="1"/>
</dbReference>
<evidence type="ECO:0000256" key="1">
    <source>
        <dbReference type="ARBA" id="ARBA00001971"/>
    </source>
</evidence>
<dbReference type="InterPro" id="IPR001128">
    <property type="entry name" value="Cyt_P450"/>
</dbReference>
<keyword evidence="6" id="KW-0472">Membrane</keyword>
<protein>
    <recommendedName>
        <fullName evidence="9">Cytochrome P450</fullName>
    </recommendedName>
</protein>
<keyword evidence="4" id="KW-0560">Oxidoreductase</keyword>
<dbReference type="EMBL" id="WUBL01000016">
    <property type="protein sequence ID" value="KAF2971100.1"/>
    <property type="molecule type" value="Genomic_DNA"/>
</dbReference>
<dbReference type="AlphaFoldDB" id="A0A7C8IU73"/>
<dbReference type="SUPFAM" id="SSF48264">
    <property type="entry name" value="Cytochrome P450"/>
    <property type="match status" value="1"/>
</dbReference>
<evidence type="ECO:0000313" key="7">
    <source>
        <dbReference type="EMBL" id="KAF2971100.1"/>
    </source>
</evidence>
<comment type="cofactor">
    <cofactor evidence="1">
        <name>heme</name>
        <dbReference type="ChEBI" id="CHEBI:30413"/>
    </cofactor>
</comment>
<name>A0A7C8IU73_9PEZI</name>
<proteinExistence type="inferred from homology"/>
<comment type="caution">
    <text evidence="7">The sequence shown here is derived from an EMBL/GenBank/DDBJ whole genome shotgun (WGS) entry which is preliminary data.</text>
</comment>
<evidence type="ECO:0000256" key="2">
    <source>
        <dbReference type="ARBA" id="ARBA00010617"/>
    </source>
</evidence>